<feature type="domain" description="DUF5614" evidence="3">
    <location>
        <begin position="5"/>
        <end position="189"/>
    </location>
</feature>
<dbReference type="InterPro" id="IPR041076">
    <property type="entry name" value="DUF5614"/>
</dbReference>
<accession>A0ABM1N3X6</accession>
<evidence type="ECO:0000313" key="4">
    <source>
        <dbReference type="Proteomes" id="UP000695000"/>
    </source>
</evidence>
<feature type="domain" description="DUF1308" evidence="2">
    <location>
        <begin position="218"/>
        <end position="396"/>
    </location>
</feature>
<organism evidence="4 5">
    <name type="scientific">Nicrophorus vespilloides</name>
    <name type="common">Boreal carrion beetle</name>
    <dbReference type="NCBI Taxonomy" id="110193"/>
    <lineage>
        <taxon>Eukaryota</taxon>
        <taxon>Metazoa</taxon>
        <taxon>Ecdysozoa</taxon>
        <taxon>Arthropoda</taxon>
        <taxon>Hexapoda</taxon>
        <taxon>Insecta</taxon>
        <taxon>Pterygota</taxon>
        <taxon>Neoptera</taxon>
        <taxon>Endopterygota</taxon>
        <taxon>Coleoptera</taxon>
        <taxon>Polyphaga</taxon>
        <taxon>Staphyliniformia</taxon>
        <taxon>Silphidae</taxon>
        <taxon>Nicrophorinae</taxon>
        <taxon>Nicrophorus</taxon>
    </lineage>
</organism>
<keyword evidence="4" id="KW-1185">Reference proteome</keyword>
<dbReference type="PANTHER" id="PTHR13379">
    <property type="entry name" value="UNCHARACTERIZED DUF1308"/>
    <property type="match status" value="1"/>
</dbReference>
<dbReference type="RefSeq" id="XP_017781526.1">
    <property type="nucleotide sequence ID" value="XM_017926037.1"/>
</dbReference>
<dbReference type="Pfam" id="PF07000">
    <property type="entry name" value="DUF1308"/>
    <property type="match status" value="1"/>
</dbReference>
<dbReference type="PANTHER" id="PTHR13379:SF0">
    <property type="entry name" value="UPF0415 PROTEIN C7ORF25"/>
    <property type="match status" value="1"/>
</dbReference>
<dbReference type="Pfam" id="PF18474">
    <property type="entry name" value="DUF5614"/>
    <property type="match status" value="1"/>
</dbReference>
<protein>
    <submittedName>
        <fullName evidence="5">UPF0415 protein C7orf25 homolog</fullName>
    </submittedName>
</protein>
<reference evidence="5" key="1">
    <citation type="submission" date="2025-08" db="UniProtKB">
        <authorList>
            <consortium name="RefSeq"/>
        </authorList>
    </citation>
    <scope>IDENTIFICATION</scope>
    <source>
        <tissue evidence="5">Whole Larva</tissue>
    </source>
</reference>
<gene>
    <name evidence="5" type="primary">LOC108566240</name>
</gene>
<dbReference type="Proteomes" id="UP000695000">
    <property type="component" value="Unplaced"/>
</dbReference>
<comment type="similarity">
    <text evidence="1">Belongs to the UPF0415 family.</text>
</comment>
<evidence type="ECO:0000313" key="5">
    <source>
        <dbReference type="RefSeq" id="XP_017781526.1"/>
    </source>
</evidence>
<dbReference type="GeneID" id="108566240"/>
<evidence type="ECO:0000256" key="1">
    <source>
        <dbReference type="ARBA" id="ARBA00006588"/>
    </source>
</evidence>
<evidence type="ECO:0000259" key="2">
    <source>
        <dbReference type="Pfam" id="PF07000"/>
    </source>
</evidence>
<evidence type="ECO:0000259" key="3">
    <source>
        <dbReference type="Pfam" id="PF18474"/>
    </source>
</evidence>
<proteinExistence type="inferred from homology"/>
<name>A0ABM1N3X6_NICVS</name>
<sequence>MSVVQEIKEDLIGSALSKIEEAENLLDSLKCYDDLDGMQKLSRKIKQELNFLKKIYKSSSIKKEHLQCSNLTHFSALVGVLRNTENCQCVNKPFNLDDRKIVVDMICDGGLLWIKVVARNPKSLSQICMGNAGYGVRSILDQAEEYLDCAQLYPCLFQTPQIRFVFANGIGTKLCSKLESMGIVVEGERLDNVDDNLEFDINPTSELSSGNTSRIRKVNLDVSTLLAYTSSVTNGSCMKYVFDVPVLNQQAEWECVRPVKTLLDAFFKDKKLYSCETAIESFREILHVVGGPNEIKRGEDFIETITVLPDDATVEDTEDHEDNEFFNSVQFTPDKSLPIGGKVKERSLIIFKFGDRIQAVTVTSNDGFVRAAKQQGIHFVVLVHESRALTEQKETTKARLK</sequence>
<dbReference type="InterPro" id="IPR010733">
    <property type="entry name" value="DUF1308"/>
</dbReference>